<gene>
    <name evidence="2" type="primary">54</name>
    <name evidence="2" type="ORF">SEA_RIBEYE_54</name>
</gene>
<feature type="compositionally biased region" description="Basic and acidic residues" evidence="1">
    <location>
        <begin position="260"/>
        <end position="278"/>
    </location>
</feature>
<proteinExistence type="predicted"/>
<evidence type="ECO:0000256" key="1">
    <source>
        <dbReference type="SAM" id="MobiDB-lite"/>
    </source>
</evidence>
<dbReference type="GeneID" id="63026735"/>
<sequence>MTWFKVDDSFYDHPKIANLGMAARGLWVTAGSYCSRHLTDGHVTKKQVRAFGGTQVQVRDLIANRVWIVCESHNDCYVFHDWIDMQPTRESELDRRAKQAERKQRSRGRKPSDQPQPENVTRDEGVTVTRDGHVPLARVAARGRRPDPTRPVTTSSLSVSPEQTRATENESEPGTEVVAVGGTLVVLDDARPDPRRRIEIPDDWHPNDMHRARFPNVDHTEQADAFRDHAISVGRMCAGRAGWDSAFMSWLRKAPTARRSTTDDRIRDALRVGEKYHEPEDDQPDQQPAIDYRRYLQ</sequence>
<dbReference type="KEGG" id="vg:63026735"/>
<feature type="compositionally biased region" description="Basic and acidic residues" evidence="1">
    <location>
        <begin position="90"/>
        <end position="103"/>
    </location>
</feature>
<evidence type="ECO:0000313" key="2">
    <source>
        <dbReference type="EMBL" id="AXH44917.1"/>
    </source>
</evidence>
<evidence type="ECO:0000313" key="3">
    <source>
        <dbReference type="Proteomes" id="UP000257630"/>
    </source>
</evidence>
<feature type="region of interest" description="Disordered" evidence="1">
    <location>
        <begin position="255"/>
        <end position="297"/>
    </location>
</feature>
<evidence type="ECO:0008006" key="4">
    <source>
        <dbReference type="Google" id="ProtNLM"/>
    </source>
</evidence>
<dbReference type="RefSeq" id="YP_010002188.1">
    <property type="nucleotide sequence ID" value="NC_053241.1"/>
</dbReference>
<protein>
    <recommendedName>
        <fullName evidence="4">Helix-turn-helix DNA binding domain protein</fullName>
    </recommendedName>
</protein>
<name>A0A345KPG5_9CAUD</name>
<dbReference type="Proteomes" id="UP000257630">
    <property type="component" value="Segment"/>
</dbReference>
<keyword evidence="3" id="KW-1185">Reference proteome</keyword>
<feature type="compositionally biased region" description="Polar residues" evidence="1">
    <location>
        <begin position="151"/>
        <end position="166"/>
    </location>
</feature>
<feature type="region of interest" description="Disordered" evidence="1">
    <location>
        <begin position="90"/>
        <end position="175"/>
    </location>
</feature>
<reference evidence="2 3" key="1">
    <citation type="submission" date="2018-06" db="EMBL/GenBank/DDBJ databases">
        <authorList>
            <person name="Plymale R.C."/>
            <person name="Vermillion C.D."/>
            <person name="Bowman H."/>
            <person name="Gills J.R."/>
            <person name="Wooten L.C."/>
            <person name="Askins J.L."/>
            <person name="Brownlee C.M."/>
            <person name="Davis H.K."/>
            <person name="Edmondson E.M."/>
            <person name="Edwards S.L."/>
            <person name="Haberman K.L."/>
            <person name="Jacobs K.R."/>
            <person name="Jones G.C."/>
            <person name="Livingston L.W."/>
            <person name="Masengale M.E."/>
            <person name="Morrison C.M."/>
            <person name="Mullins A.M."/>
            <person name="Pate M.D."/>
            <person name="Pennington B.T."/>
            <person name="Pickard K.N."/>
            <person name="Rainwater D.R."/>
            <person name="Studdard A.C."/>
            <person name="Walker A.L."/>
            <person name="Reyna N.S."/>
            <person name="Garlena R.A."/>
            <person name="Russell D.A."/>
            <person name="Pope W.H."/>
            <person name="Jacobs-Sera D."/>
            <person name="Hendrix R.W."/>
            <person name="Hatfull G.F."/>
        </authorList>
    </citation>
    <scope>NUCLEOTIDE SEQUENCE [LARGE SCALE GENOMIC DNA]</scope>
</reference>
<dbReference type="EMBL" id="MH450129">
    <property type="protein sequence ID" value="AXH44917.1"/>
    <property type="molecule type" value="Genomic_DNA"/>
</dbReference>
<organism evidence="2 3">
    <name type="scientific">Gordonia phage Ribeye</name>
    <dbReference type="NCBI Taxonomy" id="2250417"/>
    <lineage>
        <taxon>Viruses</taxon>
        <taxon>Duplodnaviria</taxon>
        <taxon>Heunggongvirae</taxon>
        <taxon>Uroviricota</taxon>
        <taxon>Caudoviricetes</taxon>
        <taxon>Stackebrandtviridae</taxon>
        <taxon>Schenleyvirinae</taxon>
        <taxon>Kroosvirus</taxon>
        <taxon>Kroosvirus ribeye</taxon>
    </lineage>
</organism>
<accession>A0A345KPG5</accession>
<feature type="compositionally biased region" description="Basic and acidic residues" evidence="1">
    <location>
        <begin position="120"/>
        <end position="133"/>
    </location>
</feature>